<dbReference type="KEGG" id="palb:EJC50_29345"/>
<proteinExistence type="predicted"/>
<name>A0A3S9AC40_9BACL</name>
<organism evidence="3 4">
    <name type="scientific">Paenibacillus albus</name>
    <dbReference type="NCBI Taxonomy" id="2495582"/>
    <lineage>
        <taxon>Bacteria</taxon>
        <taxon>Bacillati</taxon>
        <taxon>Bacillota</taxon>
        <taxon>Bacilli</taxon>
        <taxon>Bacillales</taxon>
        <taxon>Paenibacillaceae</taxon>
        <taxon>Paenibacillus</taxon>
    </lineage>
</organism>
<keyword evidence="2" id="KW-1133">Transmembrane helix</keyword>
<evidence type="ECO:0000256" key="2">
    <source>
        <dbReference type="SAM" id="Phobius"/>
    </source>
</evidence>
<gene>
    <name evidence="3" type="ORF">EJC50_29345</name>
</gene>
<keyword evidence="2" id="KW-0472">Membrane</keyword>
<reference evidence="4" key="1">
    <citation type="submission" date="2018-12" db="EMBL/GenBank/DDBJ databases">
        <title>Genome sequence of Peanibacillus sp.</title>
        <authorList>
            <person name="Subramani G."/>
            <person name="Srinivasan S."/>
            <person name="Kim M.K."/>
        </authorList>
    </citation>
    <scope>NUCLEOTIDE SEQUENCE [LARGE SCALE GENOMIC DNA]</scope>
    <source>
        <strain evidence="4">18JY67-1</strain>
    </source>
</reference>
<dbReference type="Proteomes" id="UP000272528">
    <property type="component" value="Chromosome"/>
</dbReference>
<evidence type="ECO:0000313" key="3">
    <source>
        <dbReference type="EMBL" id="AZN43337.1"/>
    </source>
</evidence>
<protein>
    <recommendedName>
        <fullName evidence="5">Fimbrial assembly protein</fullName>
    </recommendedName>
</protein>
<keyword evidence="4" id="KW-1185">Reference proteome</keyword>
<evidence type="ECO:0000313" key="4">
    <source>
        <dbReference type="Proteomes" id="UP000272528"/>
    </source>
</evidence>
<dbReference type="EMBL" id="CP034437">
    <property type="protein sequence ID" value="AZN43337.1"/>
    <property type="molecule type" value="Genomic_DNA"/>
</dbReference>
<sequence>MMQLSDINLLPRQEKASNAFKAISLALVLFAIIGSVVLGSAYFVIDHKLTLVSQELESTTKLQEALDKKLAQGNASSSAVNGLQAAIIAVEKLPTPAVSIVNHLVALLPERGFIQSFNYSNDMVQMTVQFDTLYETSAFLDSLNSSGWVESVVMPGVSTSDESGGAASAASSGEAKVPRHTASFEIKLNMGAITEKEGQEK</sequence>
<dbReference type="RefSeq" id="WP_126019776.1">
    <property type="nucleotide sequence ID" value="NZ_CP034437.1"/>
</dbReference>
<feature type="region of interest" description="Disordered" evidence="1">
    <location>
        <begin position="160"/>
        <end position="179"/>
    </location>
</feature>
<feature type="transmembrane region" description="Helical" evidence="2">
    <location>
        <begin position="20"/>
        <end position="45"/>
    </location>
</feature>
<keyword evidence="2" id="KW-0812">Transmembrane</keyword>
<accession>A0A3S9AC40</accession>
<evidence type="ECO:0000256" key="1">
    <source>
        <dbReference type="SAM" id="MobiDB-lite"/>
    </source>
</evidence>
<dbReference type="AlphaFoldDB" id="A0A3S9AC40"/>
<feature type="compositionally biased region" description="Low complexity" evidence="1">
    <location>
        <begin position="160"/>
        <end position="175"/>
    </location>
</feature>
<dbReference type="OrthoDB" id="2971140at2"/>
<evidence type="ECO:0008006" key="5">
    <source>
        <dbReference type="Google" id="ProtNLM"/>
    </source>
</evidence>